<gene>
    <name evidence="1" type="ORF">PYW08_010517</name>
</gene>
<accession>A0ACC2Q4Z9</accession>
<organism evidence="1 2">
    <name type="scientific">Mythimna loreyi</name>
    <dbReference type="NCBI Taxonomy" id="667449"/>
    <lineage>
        <taxon>Eukaryota</taxon>
        <taxon>Metazoa</taxon>
        <taxon>Ecdysozoa</taxon>
        <taxon>Arthropoda</taxon>
        <taxon>Hexapoda</taxon>
        <taxon>Insecta</taxon>
        <taxon>Pterygota</taxon>
        <taxon>Neoptera</taxon>
        <taxon>Endopterygota</taxon>
        <taxon>Lepidoptera</taxon>
        <taxon>Glossata</taxon>
        <taxon>Ditrysia</taxon>
        <taxon>Noctuoidea</taxon>
        <taxon>Noctuidae</taxon>
        <taxon>Noctuinae</taxon>
        <taxon>Hadenini</taxon>
        <taxon>Mythimna</taxon>
    </lineage>
</organism>
<comment type="caution">
    <text evidence="1">The sequence shown here is derived from an EMBL/GenBank/DDBJ whole genome shotgun (WGS) entry which is preliminary data.</text>
</comment>
<proteinExistence type="predicted"/>
<reference evidence="1" key="1">
    <citation type="submission" date="2023-03" db="EMBL/GenBank/DDBJ databases">
        <title>Chromosome-level genomes of two armyworms, Mythimna separata and Mythimna loreyi, provide insights into the biosynthesis and reception of sex pheromones.</title>
        <authorList>
            <person name="Zhao H."/>
        </authorList>
    </citation>
    <scope>NUCLEOTIDE SEQUENCE</scope>
    <source>
        <strain evidence="1">BeijingLab</strain>
    </source>
</reference>
<keyword evidence="2" id="KW-1185">Reference proteome</keyword>
<sequence>MWKTRVLMIFVLLVGLAQSFDWDIVVGNGNQLIFYYNGIQTHTENIPLADDITSVAYDPVGYRVLVAFEDKNTGNMSISSLDLSTMKIQPLVNRKANDFFPRAVYDPVTELLFWKENTEIYSISSSSASSVAVDGNLVLKTQNNCHDIVVDSCGGYIYWITDYEIERARLNGSEREVLINSVINHRGSLAIDQQTQTLYWTETILNHTPSSVVLTIESADFNGKNRKTVHLIKDDNIASSLTVSKDYIYWGNHLQNTISQLPKNPQGQTNAKEFAKLPGSSSFRQRIAANYTVSEQTRKVKSCQALKNLQPSATEPESTDESLFFVNGSKVSGESRCECTQGYISERCGVSICQNYCLQGICTVSAEGKPTCRCEDNYSGTRCEVNACQDYCLNGGTCSLNEEDEPVCECSEHYEGKRCDVPASLTKCIQTVSMLKSVLNADIMAVSSETAVQFTCTSTVV</sequence>
<dbReference type="EMBL" id="CM056802">
    <property type="protein sequence ID" value="KAJ8708151.1"/>
    <property type="molecule type" value="Genomic_DNA"/>
</dbReference>
<evidence type="ECO:0000313" key="2">
    <source>
        <dbReference type="Proteomes" id="UP001231649"/>
    </source>
</evidence>
<protein>
    <submittedName>
        <fullName evidence="1">Uncharacterized protein</fullName>
    </submittedName>
</protein>
<evidence type="ECO:0000313" key="1">
    <source>
        <dbReference type="EMBL" id="KAJ8708151.1"/>
    </source>
</evidence>
<dbReference type="Proteomes" id="UP001231649">
    <property type="component" value="Chromosome 26"/>
</dbReference>
<name>A0ACC2Q4Z9_9NEOP</name>